<proteinExistence type="predicted"/>
<dbReference type="Proteomes" id="UP001285263">
    <property type="component" value="Unassembled WGS sequence"/>
</dbReference>
<dbReference type="Pfam" id="PF10604">
    <property type="entry name" value="Polyketide_cyc2"/>
    <property type="match status" value="1"/>
</dbReference>
<sequence length="135" mass="15113">MWTHEASIETHAQPATLWNLFTDVPGWKRWNAGIERILLLGDFTSGTRFVMQPPGQDAFTSKLLDVVENRHFVDETVIDDTRVVVSHELIPLAWGGTKVVYRTEIDGPQAAEFGPHVTGDFIDVLTALKDLAERA</sequence>
<protein>
    <submittedName>
        <fullName evidence="1">SRPBCC family protein</fullName>
    </submittedName>
</protein>
<gene>
    <name evidence="1" type="ORF">SNE35_16705</name>
</gene>
<reference evidence="1 2" key="1">
    <citation type="submission" date="2023-11" db="EMBL/GenBank/DDBJ databases">
        <title>Paucibacter sp. nov., isolated from fresh soil in Korea.</title>
        <authorList>
            <person name="Le N.T.T."/>
        </authorList>
    </citation>
    <scope>NUCLEOTIDE SEQUENCE [LARGE SCALE GENOMIC DNA]</scope>
    <source>
        <strain evidence="1 2">R3-3</strain>
    </source>
</reference>
<dbReference type="InterPro" id="IPR019587">
    <property type="entry name" value="Polyketide_cyclase/dehydratase"/>
</dbReference>
<keyword evidence="2" id="KW-1185">Reference proteome</keyword>
<dbReference type="InterPro" id="IPR023393">
    <property type="entry name" value="START-like_dom_sf"/>
</dbReference>
<dbReference type="RefSeq" id="WP_320424059.1">
    <property type="nucleotide sequence ID" value="NZ_JAXCLA010000005.1"/>
</dbReference>
<comment type="caution">
    <text evidence="1">The sequence shown here is derived from an EMBL/GenBank/DDBJ whole genome shotgun (WGS) entry which is preliminary data.</text>
</comment>
<name>A0ABU5DK69_9BURK</name>
<evidence type="ECO:0000313" key="1">
    <source>
        <dbReference type="EMBL" id="MDY0746161.1"/>
    </source>
</evidence>
<accession>A0ABU5DK69</accession>
<dbReference type="EMBL" id="JAXCLA010000005">
    <property type="protein sequence ID" value="MDY0746161.1"/>
    <property type="molecule type" value="Genomic_DNA"/>
</dbReference>
<dbReference type="SUPFAM" id="SSF55961">
    <property type="entry name" value="Bet v1-like"/>
    <property type="match status" value="1"/>
</dbReference>
<evidence type="ECO:0000313" key="2">
    <source>
        <dbReference type="Proteomes" id="UP001285263"/>
    </source>
</evidence>
<organism evidence="1 2">
    <name type="scientific">Roseateles agri</name>
    <dbReference type="NCBI Taxonomy" id="3098619"/>
    <lineage>
        <taxon>Bacteria</taxon>
        <taxon>Pseudomonadati</taxon>
        <taxon>Pseudomonadota</taxon>
        <taxon>Betaproteobacteria</taxon>
        <taxon>Burkholderiales</taxon>
        <taxon>Sphaerotilaceae</taxon>
        <taxon>Roseateles</taxon>
    </lineage>
</organism>
<dbReference type="Gene3D" id="3.30.530.20">
    <property type="match status" value="1"/>
</dbReference>